<keyword evidence="5" id="KW-0963">Cytoplasm</keyword>
<evidence type="ECO:0000256" key="14">
    <source>
        <dbReference type="ARBA" id="ARBA00049882"/>
    </source>
</evidence>
<dbReference type="InterPro" id="IPR006076">
    <property type="entry name" value="FAD-dep_OxRdtase"/>
</dbReference>
<dbReference type="PANTHER" id="PTHR11530:SF11">
    <property type="entry name" value="D-ASPARTATE OXIDASE"/>
    <property type="match status" value="1"/>
</dbReference>
<comment type="catalytic activity">
    <reaction evidence="13">
        <text>D-aspartate + O2 + H2O = oxaloacetate + H2O2 + NH4(+)</text>
        <dbReference type="Rhea" id="RHEA:12512"/>
        <dbReference type="ChEBI" id="CHEBI:15377"/>
        <dbReference type="ChEBI" id="CHEBI:15379"/>
        <dbReference type="ChEBI" id="CHEBI:16240"/>
        <dbReference type="ChEBI" id="CHEBI:16452"/>
        <dbReference type="ChEBI" id="CHEBI:28938"/>
        <dbReference type="ChEBI" id="CHEBI:29990"/>
        <dbReference type="EC" id="1.4.3.1"/>
    </reaction>
    <physiologicalReaction direction="left-to-right" evidence="13">
        <dbReference type="Rhea" id="RHEA:12513"/>
    </physiologicalReaction>
</comment>
<reference evidence="18 19" key="1">
    <citation type="submission" date="2019-09" db="EMBL/GenBank/DDBJ databases">
        <title>Bird 10,000 Genomes (B10K) Project - Family phase.</title>
        <authorList>
            <person name="Zhang G."/>
        </authorList>
    </citation>
    <scope>NUCLEOTIDE SEQUENCE [LARGE SCALE GENOMIC DNA]</scope>
    <source>
        <strain evidence="18">B10K-DU-012-38</strain>
        <tissue evidence="18">Muscle</tissue>
    </source>
</reference>
<evidence type="ECO:0000256" key="7">
    <source>
        <dbReference type="ARBA" id="ARBA00022827"/>
    </source>
</evidence>
<evidence type="ECO:0000256" key="11">
    <source>
        <dbReference type="ARBA" id="ARBA00044541"/>
    </source>
</evidence>
<evidence type="ECO:0000256" key="13">
    <source>
        <dbReference type="ARBA" id="ARBA00047522"/>
    </source>
</evidence>
<keyword evidence="19" id="KW-1185">Reference proteome</keyword>
<dbReference type="PIRSF" id="PIRSF000189">
    <property type="entry name" value="D-aa_oxidase"/>
    <property type="match status" value="1"/>
</dbReference>
<evidence type="ECO:0000256" key="6">
    <source>
        <dbReference type="ARBA" id="ARBA00022630"/>
    </source>
</evidence>
<feature type="binding site" evidence="15">
    <location>
        <position position="183"/>
    </location>
    <ligand>
        <name>FAD</name>
        <dbReference type="ChEBI" id="CHEBI:57692"/>
    </ligand>
</feature>
<evidence type="ECO:0000259" key="17">
    <source>
        <dbReference type="Pfam" id="PF01266"/>
    </source>
</evidence>
<evidence type="ECO:0000256" key="15">
    <source>
        <dbReference type="PIRSR" id="PIRSR000189-1"/>
    </source>
</evidence>
<feature type="binding site" evidence="15">
    <location>
        <position position="223"/>
    </location>
    <ligand>
        <name>D-dopa</name>
        <dbReference type="ChEBI" id="CHEBI:149689"/>
    </ligand>
</feature>
<dbReference type="EMBL" id="VZRH01008103">
    <property type="protein sequence ID" value="NWU04062.1"/>
    <property type="molecule type" value="Genomic_DNA"/>
</dbReference>
<evidence type="ECO:0000256" key="4">
    <source>
        <dbReference type="ARBA" id="ARBA00006730"/>
    </source>
</evidence>
<dbReference type="GO" id="GO:0019478">
    <property type="term" value="P:D-amino acid catabolic process"/>
    <property type="evidence" value="ECO:0007669"/>
    <property type="project" value="TreeGrafter"/>
</dbReference>
<evidence type="ECO:0000256" key="3">
    <source>
        <dbReference type="ARBA" id="ARBA00004514"/>
    </source>
</evidence>
<keyword evidence="6" id="KW-0285">Flavoprotein</keyword>
<evidence type="ECO:0000256" key="9">
    <source>
        <dbReference type="ARBA" id="ARBA00023140"/>
    </source>
</evidence>
<evidence type="ECO:0000313" key="18">
    <source>
        <dbReference type="EMBL" id="NWU04062.1"/>
    </source>
</evidence>
<dbReference type="SUPFAM" id="SSF51971">
    <property type="entry name" value="Nucleotide-binding domain"/>
    <property type="match status" value="1"/>
</dbReference>
<keyword evidence="7 15" id="KW-0274">FAD</keyword>
<dbReference type="FunFam" id="3.40.50.720:FF:000551">
    <property type="entry name" value="D-aspartate oxidase"/>
    <property type="match status" value="1"/>
</dbReference>
<evidence type="ECO:0000256" key="5">
    <source>
        <dbReference type="ARBA" id="ARBA00022490"/>
    </source>
</evidence>
<dbReference type="Proteomes" id="UP000524542">
    <property type="component" value="Unassembled WGS sequence"/>
</dbReference>
<feature type="signal peptide" evidence="16">
    <location>
        <begin position="1"/>
        <end position="19"/>
    </location>
</feature>
<dbReference type="PANTHER" id="PTHR11530">
    <property type="entry name" value="D-AMINO ACID OXIDASE"/>
    <property type="match status" value="1"/>
</dbReference>
<dbReference type="EC" id="1.4.3.1" evidence="10"/>
<feature type="non-terminal residue" evidence="18">
    <location>
        <position position="1"/>
    </location>
</feature>
<name>A0A7K5TI61_9FRIN</name>
<dbReference type="GO" id="GO:0005782">
    <property type="term" value="C:peroxisomal matrix"/>
    <property type="evidence" value="ECO:0007669"/>
    <property type="project" value="UniProtKB-SubCell"/>
</dbReference>
<evidence type="ECO:0000256" key="1">
    <source>
        <dbReference type="ARBA" id="ARBA00001974"/>
    </source>
</evidence>
<dbReference type="AlphaFoldDB" id="A0A7K5TI61"/>
<gene>
    <name evidence="18" type="primary">Ddo</name>
    <name evidence="18" type="ORF">UROPYL_R09306</name>
</gene>
<keyword evidence="9" id="KW-0576">Peroxisome</keyword>
<evidence type="ECO:0000313" key="19">
    <source>
        <dbReference type="Proteomes" id="UP000524542"/>
    </source>
</evidence>
<evidence type="ECO:0000256" key="8">
    <source>
        <dbReference type="ARBA" id="ARBA00023002"/>
    </source>
</evidence>
<dbReference type="InterPro" id="IPR023209">
    <property type="entry name" value="DAO"/>
</dbReference>
<feature type="binding site" evidence="15">
    <location>
        <position position="278"/>
    </location>
    <ligand>
        <name>D-dopa</name>
        <dbReference type="ChEBI" id="CHEBI:149689"/>
    </ligand>
</feature>
<feature type="domain" description="FAD dependent oxidoreductase" evidence="17">
    <location>
        <begin position="5"/>
        <end position="324"/>
    </location>
</feature>
<feature type="binding site" evidence="15">
    <location>
        <position position="166"/>
    </location>
    <ligand>
        <name>FAD</name>
        <dbReference type="ChEBI" id="CHEBI:57692"/>
    </ligand>
</feature>
<dbReference type="GO" id="GO:0008445">
    <property type="term" value="F:D-aspartate oxidase activity"/>
    <property type="evidence" value="ECO:0007669"/>
    <property type="project" value="UniProtKB-EC"/>
</dbReference>
<accession>A0A7K5TI61</accession>
<dbReference type="GO" id="GO:0006533">
    <property type="term" value="P:L-aspartate catabolic process"/>
    <property type="evidence" value="ECO:0007669"/>
    <property type="project" value="TreeGrafter"/>
</dbReference>
<protein>
    <recommendedName>
        <fullName evidence="11">D-aspartate oxidase</fullName>
        <ecNumber evidence="10">1.4.3.1</ecNumber>
    </recommendedName>
</protein>
<evidence type="ECO:0000256" key="16">
    <source>
        <dbReference type="SAM" id="SignalP"/>
    </source>
</evidence>
<evidence type="ECO:0000256" key="12">
    <source>
        <dbReference type="ARBA" id="ARBA00046214"/>
    </source>
</evidence>
<feature type="chain" id="PRO_5029857498" description="D-aspartate oxidase" evidence="16">
    <location>
        <begin position="20"/>
        <end position="341"/>
    </location>
</feature>
<organism evidence="18 19">
    <name type="scientific">Urocynchramus pylzowi</name>
    <dbReference type="NCBI Taxonomy" id="571890"/>
    <lineage>
        <taxon>Eukaryota</taxon>
        <taxon>Metazoa</taxon>
        <taxon>Chordata</taxon>
        <taxon>Craniata</taxon>
        <taxon>Vertebrata</taxon>
        <taxon>Euteleostomi</taxon>
        <taxon>Archelosauria</taxon>
        <taxon>Archosauria</taxon>
        <taxon>Dinosauria</taxon>
        <taxon>Saurischia</taxon>
        <taxon>Theropoda</taxon>
        <taxon>Coelurosauria</taxon>
        <taxon>Aves</taxon>
        <taxon>Neognathae</taxon>
        <taxon>Neoaves</taxon>
        <taxon>Telluraves</taxon>
        <taxon>Australaves</taxon>
        <taxon>Passeriformes</taxon>
        <taxon>Passeroidea</taxon>
        <taxon>Fringillidae</taxon>
        <taxon>Urocynchramus</taxon>
    </lineage>
</organism>
<dbReference type="GO" id="GO:0005829">
    <property type="term" value="C:cytosol"/>
    <property type="evidence" value="ECO:0007669"/>
    <property type="project" value="UniProtKB-SubCell"/>
</dbReference>
<sequence length="341" mass="37402">MASPKVAVVGAGVIGLSTALCITEACPSCSVTVLSDQFSPNTTSDVAAGMLIPHTYPDTPIHRQKQWFQETFTYLFAISNSAEASEAGIHLVSGWQVFKSTPKEEFPFWSDIVLGFRPMSEAELQKFPQHRFGQAFTTLKCDCPPYLLWLENRLKAAGAQMYTRKVADLWELHSEYDIVVNCTGMGAHQLVGDKQLFPVRGQVLKVHAPWVKQFIRDGDGLTYIYPGIHKVTLGGTREKGSWSLSPDAGTTRDIFDRCCSLEPSLQGAQDIEVKVGLRPSRQCVRVQREVLSQGGVKLPVVHNYGHGAGGFLVHRGTAKEAAHLVEECISALQGSSSRAKL</sequence>
<proteinExistence type="inferred from homology"/>
<keyword evidence="16" id="KW-0732">Signal</keyword>
<dbReference type="InterPro" id="IPR006181">
    <property type="entry name" value="D-amino_acid_oxidase_CS"/>
</dbReference>
<dbReference type="SUPFAM" id="SSF54373">
    <property type="entry name" value="FAD-linked reductases, C-terminal domain"/>
    <property type="match status" value="1"/>
</dbReference>
<dbReference type="PROSITE" id="PS00677">
    <property type="entry name" value="DAO"/>
    <property type="match status" value="1"/>
</dbReference>
<dbReference type="Gene3D" id="3.30.9.10">
    <property type="entry name" value="D-Amino Acid Oxidase, subunit A, domain 2"/>
    <property type="match status" value="1"/>
</dbReference>
<dbReference type="GO" id="GO:0071949">
    <property type="term" value="F:FAD binding"/>
    <property type="evidence" value="ECO:0007669"/>
    <property type="project" value="InterPro"/>
</dbReference>
<dbReference type="Gene3D" id="3.40.50.720">
    <property type="entry name" value="NAD(P)-binding Rossmann-like Domain"/>
    <property type="match status" value="1"/>
</dbReference>
<evidence type="ECO:0000256" key="10">
    <source>
        <dbReference type="ARBA" id="ARBA00044520"/>
    </source>
</evidence>
<comment type="caution">
    <text evidence="18">The sequence shown here is derived from an EMBL/GenBank/DDBJ whole genome shotgun (WGS) entry which is preliminary data.</text>
</comment>
<comment type="similarity">
    <text evidence="4">Belongs to the DAMOX/DASOX family.</text>
</comment>
<feature type="binding site" evidence="15">
    <location>
        <begin position="43"/>
        <end position="44"/>
    </location>
    <ligand>
        <name>FAD</name>
        <dbReference type="ChEBI" id="CHEBI:57692"/>
    </ligand>
</feature>
<keyword evidence="8" id="KW-0560">Oxidoreductase</keyword>
<dbReference type="Pfam" id="PF01266">
    <property type="entry name" value="DAO"/>
    <property type="match status" value="1"/>
</dbReference>
<feature type="non-terminal residue" evidence="18">
    <location>
        <position position="341"/>
    </location>
</feature>
<comment type="catalytic activity">
    <reaction evidence="14">
        <text>D-glutamate + O2 + H2O = 2-oxoglutarate + H2O2 + NH4(+)</text>
        <dbReference type="Rhea" id="RHEA:10028"/>
        <dbReference type="ChEBI" id="CHEBI:15377"/>
        <dbReference type="ChEBI" id="CHEBI:15379"/>
        <dbReference type="ChEBI" id="CHEBI:16240"/>
        <dbReference type="ChEBI" id="CHEBI:16810"/>
        <dbReference type="ChEBI" id="CHEBI:28938"/>
        <dbReference type="ChEBI" id="CHEBI:29986"/>
    </reaction>
    <physiologicalReaction direction="left-to-right" evidence="14">
        <dbReference type="Rhea" id="RHEA:10029"/>
    </physiologicalReaction>
</comment>
<comment type="cofactor">
    <cofactor evidence="1 15">
        <name>FAD</name>
        <dbReference type="ChEBI" id="CHEBI:57692"/>
    </cofactor>
</comment>
<evidence type="ECO:0000256" key="2">
    <source>
        <dbReference type="ARBA" id="ARBA00004253"/>
    </source>
</evidence>
<comment type="subcellular location">
    <subcellularLocation>
        <location evidence="3">Cytoplasm</location>
        <location evidence="3">Cytosol</location>
    </subcellularLocation>
    <subcellularLocation>
        <location evidence="2">Peroxisome matrix</location>
    </subcellularLocation>
</comment>
<comment type="function">
    <text evidence="12">Selectively catalyzes the oxidative deamination of acidic amino acids. Suppresses the level of D-aspartate in the brain, an amino acid that can act as an agonist for glutamate receptors. Protects the organism from the toxicity of D-amino acids. May also function in the intestine.</text>
</comment>